<organism evidence="3 4">
    <name type="scientific">Pseudofulvibacter geojedonensis</name>
    <dbReference type="NCBI Taxonomy" id="1123758"/>
    <lineage>
        <taxon>Bacteria</taxon>
        <taxon>Pseudomonadati</taxon>
        <taxon>Bacteroidota</taxon>
        <taxon>Flavobacteriia</taxon>
        <taxon>Flavobacteriales</taxon>
        <taxon>Flavobacteriaceae</taxon>
        <taxon>Pseudofulvibacter</taxon>
    </lineage>
</organism>
<evidence type="ECO:0000313" key="4">
    <source>
        <dbReference type="Proteomes" id="UP001596997"/>
    </source>
</evidence>
<keyword evidence="2" id="KW-0732">Signal</keyword>
<gene>
    <name evidence="3" type="ORF">ACFQ1O_08985</name>
</gene>
<keyword evidence="1" id="KW-0472">Membrane</keyword>
<proteinExistence type="predicted"/>
<name>A0ABW3I307_9FLAO</name>
<evidence type="ECO:0000256" key="2">
    <source>
        <dbReference type="SAM" id="SignalP"/>
    </source>
</evidence>
<evidence type="ECO:0000256" key="1">
    <source>
        <dbReference type="SAM" id="Phobius"/>
    </source>
</evidence>
<dbReference type="EMBL" id="JBHTJM010000008">
    <property type="protein sequence ID" value="MFD0964136.1"/>
    <property type="molecule type" value="Genomic_DNA"/>
</dbReference>
<reference evidence="4" key="1">
    <citation type="journal article" date="2019" name="Int. J. Syst. Evol. Microbiol.">
        <title>The Global Catalogue of Microorganisms (GCM) 10K type strain sequencing project: providing services to taxonomists for standard genome sequencing and annotation.</title>
        <authorList>
            <consortium name="The Broad Institute Genomics Platform"/>
            <consortium name="The Broad Institute Genome Sequencing Center for Infectious Disease"/>
            <person name="Wu L."/>
            <person name="Ma J."/>
        </authorList>
    </citation>
    <scope>NUCLEOTIDE SEQUENCE [LARGE SCALE GENOMIC DNA]</scope>
    <source>
        <strain evidence="4">CCUG 62114</strain>
    </source>
</reference>
<keyword evidence="4" id="KW-1185">Reference proteome</keyword>
<keyword evidence="1" id="KW-1133">Transmembrane helix</keyword>
<protein>
    <submittedName>
        <fullName evidence="3">DUF2167 domain-containing protein</fullName>
    </submittedName>
</protein>
<dbReference type="Pfam" id="PF09935">
    <property type="entry name" value="DUF2167"/>
    <property type="match status" value="1"/>
</dbReference>
<accession>A0ABW3I307</accession>
<evidence type="ECO:0000313" key="3">
    <source>
        <dbReference type="EMBL" id="MFD0964136.1"/>
    </source>
</evidence>
<dbReference type="RefSeq" id="WP_377715557.1">
    <property type="nucleotide sequence ID" value="NZ_JBHTJM010000008.1"/>
</dbReference>
<dbReference type="Proteomes" id="UP001596997">
    <property type="component" value="Unassembled WGS sequence"/>
</dbReference>
<keyword evidence="1" id="KW-0812">Transmembrane</keyword>
<sequence>MKKTFFWAFLLCIGLSFAQDDSAIDETMTFESIQKVYDSIAASFTYEKGTVVLDGDMATITVPKGYKFLNAEQSKKVLTDLWGNPPSEPLGMLFPEDISPVSDNFTYAVEITYSEEGYIDDEDAKDIDYDELLEEMKKDTELANPERVKLGYGTMDMVGWASAPYYDEVEKKLHWAKELKFENTDVNTLNYNIRVLGRKGYLNLNVIGDMTVLPMVKNNVDKIIASAAFTEGNKYSDFNPDVDKVAAYGIGGLIAGKVLAKAGFFALLLKFWKFIAIGAVALFTALKGRIFGKK</sequence>
<feature type="transmembrane region" description="Helical" evidence="1">
    <location>
        <begin position="264"/>
        <end position="286"/>
    </location>
</feature>
<comment type="caution">
    <text evidence="3">The sequence shown here is derived from an EMBL/GenBank/DDBJ whole genome shotgun (WGS) entry which is preliminary data.</text>
</comment>
<dbReference type="InterPro" id="IPR018682">
    <property type="entry name" value="DUF2167_membr"/>
</dbReference>
<feature type="signal peptide" evidence="2">
    <location>
        <begin position="1"/>
        <end position="18"/>
    </location>
</feature>
<feature type="chain" id="PRO_5045654385" evidence="2">
    <location>
        <begin position="19"/>
        <end position="294"/>
    </location>
</feature>